<dbReference type="EMBL" id="CASHTH010002528">
    <property type="protein sequence ID" value="CAI8031295.1"/>
    <property type="molecule type" value="Genomic_DNA"/>
</dbReference>
<dbReference type="AlphaFoldDB" id="A0AA35SJL2"/>
<accession>A0AA35SJL2</accession>
<evidence type="ECO:0000313" key="6">
    <source>
        <dbReference type="EMBL" id="CAI8031295.1"/>
    </source>
</evidence>
<dbReference type="GO" id="GO:0016887">
    <property type="term" value="F:ATP hydrolysis activity"/>
    <property type="evidence" value="ECO:0007669"/>
    <property type="project" value="InterPro"/>
</dbReference>
<dbReference type="SUPFAM" id="SSF52540">
    <property type="entry name" value="P-loop containing nucleoside triphosphate hydrolases"/>
    <property type="match status" value="1"/>
</dbReference>
<sequence length="265" mass="28756">MSALLEVRDLTFAYQDRAVLSRVTFSIGTGEVVGLVGPNGSGKSTLLRLALGLLAADQGELRVVGTPIAALSRKALARHAAFVPQDTVMEIAFTVRDVVAMGRHPHLGRFQPETPADEAAVRWALEATSTQALAERTLQELSGGERQRVILARALAQQATILLLDEPTANLDVAHQLEMLMLVRAVVREGRCALIAIHDLALAARFCDRIVMLSEGAVVALGTPREVITEAHLARYFRIQAKVRWEPELGGLLVLPRAPLPERDC</sequence>
<gene>
    <name evidence="6" type="ORF">GBAR_LOCUS17775</name>
</gene>
<feature type="domain" description="ABC transporter" evidence="5">
    <location>
        <begin position="5"/>
        <end position="240"/>
    </location>
</feature>
<proteinExistence type="predicted"/>
<dbReference type="InterPro" id="IPR017871">
    <property type="entry name" value="ABC_transporter-like_CS"/>
</dbReference>
<keyword evidence="3 6" id="KW-0067">ATP-binding</keyword>
<dbReference type="FunFam" id="3.40.50.300:FF:000134">
    <property type="entry name" value="Iron-enterobactin ABC transporter ATP-binding protein"/>
    <property type="match status" value="1"/>
</dbReference>
<dbReference type="CDD" id="cd03214">
    <property type="entry name" value="ABC_Iron-Siderophores_B12_Hemin"/>
    <property type="match status" value="1"/>
</dbReference>
<protein>
    <submittedName>
        <fullName evidence="6">Cobalamin import ATP-binding protein BtuD</fullName>
    </submittedName>
</protein>
<dbReference type="Gene3D" id="3.40.50.300">
    <property type="entry name" value="P-loop containing nucleotide triphosphate hydrolases"/>
    <property type="match status" value="1"/>
</dbReference>
<dbReference type="PROSITE" id="PS00211">
    <property type="entry name" value="ABC_TRANSPORTER_1"/>
    <property type="match status" value="1"/>
</dbReference>
<reference evidence="6" key="1">
    <citation type="submission" date="2023-03" db="EMBL/GenBank/DDBJ databases">
        <authorList>
            <person name="Steffen K."/>
            <person name="Cardenas P."/>
        </authorList>
    </citation>
    <scope>NUCLEOTIDE SEQUENCE</scope>
</reference>
<dbReference type="PANTHER" id="PTHR42794:SF1">
    <property type="entry name" value="HEMIN IMPORT ATP-BINDING PROTEIN HMUV"/>
    <property type="match status" value="1"/>
</dbReference>
<dbReference type="PROSITE" id="PS50893">
    <property type="entry name" value="ABC_TRANSPORTER_2"/>
    <property type="match status" value="1"/>
</dbReference>
<evidence type="ECO:0000313" key="7">
    <source>
        <dbReference type="Proteomes" id="UP001174909"/>
    </source>
</evidence>
<dbReference type="InterPro" id="IPR003593">
    <property type="entry name" value="AAA+_ATPase"/>
</dbReference>
<dbReference type="PANTHER" id="PTHR42794">
    <property type="entry name" value="HEMIN IMPORT ATP-BINDING PROTEIN HMUV"/>
    <property type="match status" value="1"/>
</dbReference>
<dbReference type="InterPro" id="IPR027417">
    <property type="entry name" value="P-loop_NTPase"/>
</dbReference>
<keyword evidence="7" id="KW-1185">Reference proteome</keyword>
<dbReference type="InterPro" id="IPR003439">
    <property type="entry name" value="ABC_transporter-like_ATP-bd"/>
</dbReference>
<dbReference type="Proteomes" id="UP001174909">
    <property type="component" value="Unassembled WGS sequence"/>
</dbReference>
<evidence type="ECO:0000256" key="4">
    <source>
        <dbReference type="ARBA" id="ARBA00022967"/>
    </source>
</evidence>
<dbReference type="SMART" id="SM00382">
    <property type="entry name" value="AAA"/>
    <property type="match status" value="1"/>
</dbReference>
<evidence type="ECO:0000256" key="1">
    <source>
        <dbReference type="ARBA" id="ARBA00022448"/>
    </source>
</evidence>
<evidence type="ECO:0000259" key="5">
    <source>
        <dbReference type="PROSITE" id="PS50893"/>
    </source>
</evidence>
<keyword evidence="2" id="KW-0547">Nucleotide-binding</keyword>
<evidence type="ECO:0000256" key="3">
    <source>
        <dbReference type="ARBA" id="ARBA00022840"/>
    </source>
</evidence>
<dbReference type="Pfam" id="PF00005">
    <property type="entry name" value="ABC_tran"/>
    <property type="match status" value="1"/>
</dbReference>
<evidence type="ECO:0000256" key="2">
    <source>
        <dbReference type="ARBA" id="ARBA00022741"/>
    </source>
</evidence>
<keyword evidence="1" id="KW-0813">Transport</keyword>
<dbReference type="GO" id="GO:0005524">
    <property type="term" value="F:ATP binding"/>
    <property type="evidence" value="ECO:0007669"/>
    <property type="project" value="UniProtKB-KW"/>
</dbReference>
<name>A0AA35SJL2_GEOBA</name>
<keyword evidence="4" id="KW-1278">Translocase</keyword>
<organism evidence="6 7">
    <name type="scientific">Geodia barretti</name>
    <name type="common">Barrett's horny sponge</name>
    <dbReference type="NCBI Taxonomy" id="519541"/>
    <lineage>
        <taxon>Eukaryota</taxon>
        <taxon>Metazoa</taxon>
        <taxon>Porifera</taxon>
        <taxon>Demospongiae</taxon>
        <taxon>Heteroscleromorpha</taxon>
        <taxon>Tetractinellida</taxon>
        <taxon>Astrophorina</taxon>
        <taxon>Geodiidae</taxon>
        <taxon>Geodia</taxon>
    </lineage>
</organism>
<comment type="caution">
    <text evidence="6">The sequence shown here is derived from an EMBL/GenBank/DDBJ whole genome shotgun (WGS) entry which is preliminary data.</text>
</comment>